<protein>
    <submittedName>
        <fullName evidence="1">Uncharacterized protein</fullName>
    </submittedName>
</protein>
<gene>
    <name evidence="1" type="ORF">L2E82_29651</name>
</gene>
<dbReference type="Proteomes" id="UP001055811">
    <property type="component" value="Linkage Group LG05"/>
</dbReference>
<keyword evidence="2" id="KW-1185">Reference proteome</keyword>
<sequence length="319" mass="36103">MYMKYRYLKSGHISYAKKHRKGISAETTTEVNVLAENWKYIIGGLTCQMRLSGLIGSVKQADCCPLHAFIFSGLANGVFIFPFRSYISNVAAMAPYYCSISLFHVISPPPVSHKWGAIIVSCWGCFHGCTMAEIQNARESIRRWTDTISTGLEDKDMMFCIQPDGVVMVCTLVLWFALLGLMVLRWRCDGLHSGIFFFFKVLWFALLGLMVLRWRCDGLHSGIFFFFKVLWFALLGLMVLRWRCDGLHSGELMEFYRFTPIAVIGGSFFLGLTDHNISEAAIGGSFKATFFHVNVFFSCAITNVKAPHLHLSAFLDLQK</sequence>
<accession>A0ACB9CY43</accession>
<comment type="caution">
    <text evidence="1">The sequence shown here is derived from an EMBL/GenBank/DDBJ whole genome shotgun (WGS) entry which is preliminary data.</text>
</comment>
<reference evidence="2" key="1">
    <citation type="journal article" date="2022" name="Mol. Ecol. Resour.">
        <title>The genomes of chicory, endive, great burdock and yacon provide insights into Asteraceae palaeo-polyploidization history and plant inulin production.</title>
        <authorList>
            <person name="Fan W."/>
            <person name="Wang S."/>
            <person name="Wang H."/>
            <person name="Wang A."/>
            <person name="Jiang F."/>
            <person name="Liu H."/>
            <person name="Zhao H."/>
            <person name="Xu D."/>
            <person name="Zhang Y."/>
        </authorList>
    </citation>
    <scope>NUCLEOTIDE SEQUENCE [LARGE SCALE GENOMIC DNA]</scope>
    <source>
        <strain evidence="2">cv. Punajuju</strain>
    </source>
</reference>
<reference evidence="1 2" key="2">
    <citation type="journal article" date="2022" name="Mol. Ecol. Resour.">
        <title>The genomes of chicory, endive, great burdock and yacon provide insights into Asteraceae paleo-polyploidization history and plant inulin production.</title>
        <authorList>
            <person name="Fan W."/>
            <person name="Wang S."/>
            <person name="Wang H."/>
            <person name="Wang A."/>
            <person name="Jiang F."/>
            <person name="Liu H."/>
            <person name="Zhao H."/>
            <person name="Xu D."/>
            <person name="Zhang Y."/>
        </authorList>
    </citation>
    <scope>NUCLEOTIDE SEQUENCE [LARGE SCALE GENOMIC DNA]</scope>
    <source>
        <strain evidence="2">cv. Punajuju</strain>
        <tissue evidence="1">Leaves</tissue>
    </source>
</reference>
<name>A0ACB9CY43_CICIN</name>
<proteinExistence type="predicted"/>
<evidence type="ECO:0000313" key="2">
    <source>
        <dbReference type="Proteomes" id="UP001055811"/>
    </source>
</evidence>
<dbReference type="EMBL" id="CM042013">
    <property type="protein sequence ID" value="KAI3739252.1"/>
    <property type="molecule type" value="Genomic_DNA"/>
</dbReference>
<evidence type="ECO:0000313" key="1">
    <source>
        <dbReference type="EMBL" id="KAI3739252.1"/>
    </source>
</evidence>
<organism evidence="1 2">
    <name type="scientific">Cichorium intybus</name>
    <name type="common">Chicory</name>
    <dbReference type="NCBI Taxonomy" id="13427"/>
    <lineage>
        <taxon>Eukaryota</taxon>
        <taxon>Viridiplantae</taxon>
        <taxon>Streptophyta</taxon>
        <taxon>Embryophyta</taxon>
        <taxon>Tracheophyta</taxon>
        <taxon>Spermatophyta</taxon>
        <taxon>Magnoliopsida</taxon>
        <taxon>eudicotyledons</taxon>
        <taxon>Gunneridae</taxon>
        <taxon>Pentapetalae</taxon>
        <taxon>asterids</taxon>
        <taxon>campanulids</taxon>
        <taxon>Asterales</taxon>
        <taxon>Asteraceae</taxon>
        <taxon>Cichorioideae</taxon>
        <taxon>Cichorieae</taxon>
        <taxon>Cichoriinae</taxon>
        <taxon>Cichorium</taxon>
    </lineage>
</organism>